<accession>A0A9X1LWR7</accession>
<keyword evidence="3" id="KW-1185">Reference proteome</keyword>
<dbReference type="EMBL" id="JAGTTN010000004">
    <property type="protein sequence ID" value="MCC2033287.1"/>
    <property type="molecule type" value="Genomic_DNA"/>
</dbReference>
<dbReference type="PANTHER" id="PTHR11803">
    <property type="entry name" value="2-IMINOBUTANOATE/2-IMINOPROPANOATE DEAMINASE RIDA"/>
    <property type="match status" value="1"/>
</dbReference>
<dbReference type="InterPro" id="IPR035959">
    <property type="entry name" value="RutC-like_sf"/>
</dbReference>
<comment type="caution">
    <text evidence="2">The sequence shown here is derived from an EMBL/GenBank/DDBJ whole genome shotgun (WGS) entry which is preliminary data.</text>
</comment>
<evidence type="ECO:0000313" key="3">
    <source>
        <dbReference type="Proteomes" id="UP001139354"/>
    </source>
</evidence>
<dbReference type="AlphaFoldDB" id="A0A9X1LWR7"/>
<dbReference type="InterPro" id="IPR006175">
    <property type="entry name" value="YjgF/YER057c/UK114"/>
</dbReference>
<dbReference type="GO" id="GO:0005829">
    <property type="term" value="C:cytosol"/>
    <property type="evidence" value="ECO:0007669"/>
    <property type="project" value="TreeGrafter"/>
</dbReference>
<dbReference type="PANTHER" id="PTHR11803:SF58">
    <property type="entry name" value="PROTEIN HMF1-RELATED"/>
    <property type="match status" value="1"/>
</dbReference>
<comment type="similarity">
    <text evidence="1">Belongs to the RutC family.</text>
</comment>
<name>A0A9X1LWR7_9MICO</name>
<dbReference type="CDD" id="cd00448">
    <property type="entry name" value="YjgF_YER057c_UK114_family"/>
    <property type="match status" value="1"/>
</dbReference>
<evidence type="ECO:0000256" key="1">
    <source>
        <dbReference type="ARBA" id="ARBA00010552"/>
    </source>
</evidence>
<protein>
    <submittedName>
        <fullName evidence="2">RidA family protein</fullName>
    </submittedName>
</protein>
<organism evidence="2 3">
    <name type="scientific">Microbacterium allomyrinae</name>
    <dbReference type="NCBI Taxonomy" id="2830666"/>
    <lineage>
        <taxon>Bacteria</taxon>
        <taxon>Bacillati</taxon>
        <taxon>Actinomycetota</taxon>
        <taxon>Actinomycetes</taxon>
        <taxon>Micrococcales</taxon>
        <taxon>Microbacteriaceae</taxon>
        <taxon>Microbacterium</taxon>
    </lineage>
</organism>
<sequence length="137" mass="14155">MPIIRTDPAGLYAVPGLISLVAAPHDADLVYLSGQIGWDADGVIQDPGDHAAQTAQIARNIDIALASLGVTREAIVKETVYVVDWSPELIPVVIGGLRDGSAAPASTLVAVAALAFPDALVEVEVVVAVPRPAHPRP</sequence>
<dbReference type="Proteomes" id="UP001139354">
    <property type="component" value="Unassembled WGS sequence"/>
</dbReference>
<dbReference type="Pfam" id="PF01042">
    <property type="entry name" value="Ribonuc_L-PSP"/>
    <property type="match status" value="1"/>
</dbReference>
<dbReference type="Gene3D" id="3.30.1330.40">
    <property type="entry name" value="RutC-like"/>
    <property type="match status" value="1"/>
</dbReference>
<proteinExistence type="inferred from homology"/>
<dbReference type="GO" id="GO:0019239">
    <property type="term" value="F:deaminase activity"/>
    <property type="evidence" value="ECO:0007669"/>
    <property type="project" value="TreeGrafter"/>
</dbReference>
<gene>
    <name evidence="2" type="ORF">KEC57_13955</name>
</gene>
<evidence type="ECO:0000313" key="2">
    <source>
        <dbReference type="EMBL" id="MCC2033287.1"/>
    </source>
</evidence>
<reference evidence="2" key="1">
    <citation type="submission" date="2021-04" db="EMBL/GenBank/DDBJ databases">
        <title>Microbacterium tenobrionis sp. nov. and Microbacterium allomyrinae sp. nov., isolated from larvae of Tenobrio molitor and Allomyrina dichotoma, respectively.</title>
        <authorList>
            <person name="Lee S.D."/>
        </authorList>
    </citation>
    <scope>NUCLEOTIDE SEQUENCE</scope>
    <source>
        <strain evidence="2">BWT-G7</strain>
    </source>
</reference>
<dbReference type="RefSeq" id="WP_229385249.1">
    <property type="nucleotide sequence ID" value="NZ_JAGTTN010000004.1"/>
</dbReference>
<dbReference type="SUPFAM" id="SSF55298">
    <property type="entry name" value="YjgF-like"/>
    <property type="match status" value="1"/>
</dbReference>